<protein>
    <submittedName>
        <fullName evidence="3">Nicotinamidase-related amidase</fullName>
    </submittedName>
</protein>
<dbReference type="PANTHER" id="PTHR43540:SF6">
    <property type="entry name" value="ISOCHORISMATASE-LIKE DOMAIN-CONTAINING PROTEIN"/>
    <property type="match status" value="1"/>
</dbReference>
<name>A0ABY1I3X2_9HYPH</name>
<evidence type="ECO:0000313" key="3">
    <source>
        <dbReference type="EMBL" id="SHI56983.1"/>
    </source>
</evidence>
<reference evidence="3 4" key="1">
    <citation type="submission" date="2016-11" db="EMBL/GenBank/DDBJ databases">
        <authorList>
            <person name="Varghese N."/>
            <person name="Submissions S."/>
        </authorList>
    </citation>
    <scope>NUCLEOTIDE SEQUENCE [LARGE SCALE GENOMIC DNA]</scope>
    <source>
        <strain evidence="3 4">DSM 21988</strain>
    </source>
</reference>
<accession>A0ABY1I3X2</accession>
<dbReference type="Gene3D" id="3.40.50.850">
    <property type="entry name" value="Isochorismatase-like"/>
    <property type="match status" value="1"/>
</dbReference>
<comment type="caution">
    <text evidence="3">The sequence shown here is derived from an EMBL/GenBank/DDBJ whole genome shotgun (WGS) entry which is preliminary data.</text>
</comment>
<evidence type="ECO:0000256" key="1">
    <source>
        <dbReference type="ARBA" id="ARBA00022801"/>
    </source>
</evidence>
<feature type="domain" description="Isochorismatase-like" evidence="2">
    <location>
        <begin position="16"/>
        <end position="192"/>
    </location>
</feature>
<gene>
    <name evidence="3" type="ORF">SAMN02745911_0540</name>
</gene>
<dbReference type="RefSeq" id="WP_073468980.1">
    <property type="nucleotide sequence ID" value="NZ_FQZC01000001.1"/>
</dbReference>
<proteinExistence type="predicted"/>
<dbReference type="EMBL" id="FQZC01000001">
    <property type="protein sequence ID" value="SHI56983.1"/>
    <property type="molecule type" value="Genomic_DNA"/>
</dbReference>
<dbReference type="InterPro" id="IPR000868">
    <property type="entry name" value="Isochorismatase-like_dom"/>
</dbReference>
<organism evidence="3 4">
    <name type="scientific">Aureimonas altamirensis DSM 21988</name>
    <dbReference type="NCBI Taxonomy" id="1121026"/>
    <lineage>
        <taxon>Bacteria</taxon>
        <taxon>Pseudomonadati</taxon>
        <taxon>Pseudomonadota</taxon>
        <taxon>Alphaproteobacteria</taxon>
        <taxon>Hyphomicrobiales</taxon>
        <taxon>Aurantimonadaceae</taxon>
        <taxon>Aureimonas</taxon>
    </lineage>
</organism>
<keyword evidence="1" id="KW-0378">Hydrolase</keyword>
<dbReference type="InterPro" id="IPR050272">
    <property type="entry name" value="Isochorismatase-like_hydrls"/>
</dbReference>
<evidence type="ECO:0000259" key="2">
    <source>
        <dbReference type="Pfam" id="PF00857"/>
    </source>
</evidence>
<sequence length="203" mass="22866">MSAQGLVHGPICDDCVHLCVDMQQLFAPGGPWEVPWMETILPAVEKLASRHADRTVFTRFVPPARAEDTYGSWQRYYRRWANVTLDQMDPGLVDLVPPLARFVPPARMIDKRVYSPWMEGDLDRLLSQSRVRSLVVSGGETDVCVLATVLGAVDRGYRVIVATDAICSSADETHDALMQLYRSRFTEQIEMASVVEILDSWRP</sequence>
<dbReference type="Proteomes" id="UP000184290">
    <property type="component" value="Unassembled WGS sequence"/>
</dbReference>
<dbReference type="PANTHER" id="PTHR43540">
    <property type="entry name" value="PEROXYUREIDOACRYLATE/UREIDOACRYLATE AMIDOHYDROLASE-RELATED"/>
    <property type="match status" value="1"/>
</dbReference>
<dbReference type="CDD" id="cd00431">
    <property type="entry name" value="cysteine_hydrolases"/>
    <property type="match status" value="1"/>
</dbReference>
<dbReference type="Pfam" id="PF00857">
    <property type="entry name" value="Isochorismatase"/>
    <property type="match status" value="1"/>
</dbReference>
<keyword evidence="4" id="KW-1185">Reference proteome</keyword>
<dbReference type="InterPro" id="IPR036380">
    <property type="entry name" value="Isochorismatase-like_sf"/>
</dbReference>
<evidence type="ECO:0000313" key="4">
    <source>
        <dbReference type="Proteomes" id="UP000184290"/>
    </source>
</evidence>
<dbReference type="SUPFAM" id="SSF52499">
    <property type="entry name" value="Isochorismatase-like hydrolases"/>
    <property type="match status" value="1"/>
</dbReference>